<dbReference type="Proteomes" id="UP000251313">
    <property type="component" value="Unassembled WGS sequence"/>
</dbReference>
<protein>
    <recommendedName>
        <fullName evidence="4">FidL-like membrane protein</fullName>
    </recommendedName>
</protein>
<evidence type="ECO:0008006" key="4">
    <source>
        <dbReference type="Google" id="ProtNLM"/>
    </source>
</evidence>
<name>A0AB38FY22_9ENTR</name>
<proteinExistence type="predicted"/>
<keyword evidence="1" id="KW-0472">Membrane</keyword>
<keyword evidence="1" id="KW-0812">Transmembrane</keyword>
<evidence type="ECO:0000313" key="3">
    <source>
        <dbReference type="Proteomes" id="UP000251313"/>
    </source>
</evidence>
<reference evidence="2 3" key="1">
    <citation type="submission" date="2018-06" db="EMBL/GenBank/DDBJ databases">
        <authorList>
            <consortium name="Pathogen Informatics"/>
            <person name="Doyle S."/>
        </authorList>
    </citation>
    <scope>NUCLEOTIDE SEQUENCE [LARGE SCALE GENOMIC DNA]</scope>
    <source>
        <strain evidence="2 3">NCTC11967</strain>
    </source>
</reference>
<evidence type="ECO:0000313" key="2">
    <source>
        <dbReference type="EMBL" id="SQA64045.1"/>
    </source>
</evidence>
<dbReference type="AlphaFoldDB" id="A0AB38FY22"/>
<sequence length="156" mass="17534">MSVFNIKWLGLTVIAVIITVVVVNVIQAWQSTHFDCSGDMLAHYSDGKGDVTIRYIFSGDRGVAILRGEVVPDNGARVPVNQNVWFSFTRKGSDYFLRSENVSASTGTDKINPVLLKALPEFYLLANEPFYLSISRLDSRSWQFYTSRAPSVFCQR</sequence>
<dbReference type="EMBL" id="UAVL01000017">
    <property type="protein sequence ID" value="SQA64045.1"/>
    <property type="molecule type" value="Genomic_DNA"/>
</dbReference>
<evidence type="ECO:0000256" key="1">
    <source>
        <dbReference type="SAM" id="Phobius"/>
    </source>
</evidence>
<accession>A0AB38FY22</accession>
<gene>
    <name evidence="2" type="ORF">NCTC11967_03130</name>
</gene>
<comment type="caution">
    <text evidence="2">The sequence shown here is derived from an EMBL/GenBank/DDBJ whole genome shotgun (WGS) entry which is preliminary data.</text>
</comment>
<dbReference type="RefSeq" id="WP_038256459.1">
    <property type="nucleotide sequence ID" value="NZ_JBPDWG010000005.1"/>
</dbReference>
<organism evidence="2 3">
    <name type="scientific">Yokenella regensburgei</name>
    <dbReference type="NCBI Taxonomy" id="158877"/>
    <lineage>
        <taxon>Bacteria</taxon>
        <taxon>Pseudomonadati</taxon>
        <taxon>Pseudomonadota</taxon>
        <taxon>Gammaproteobacteria</taxon>
        <taxon>Enterobacterales</taxon>
        <taxon>Enterobacteriaceae</taxon>
        <taxon>Yokenella</taxon>
    </lineage>
</organism>
<keyword evidence="1" id="KW-1133">Transmembrane helix</keyword>
<feature type="transmembrane region" description="Helical" evidence="1">
    <location>
        <begin position="6"/>
        <end position="26"/>
    </location>
</feature>